<evidence type="ECO:0000313" key="2">
    <source>
        <dbReference type="EMBL" id="KOE99314.1"/>
    </source>
</evidence>
<accession>A0A0L8AAY7</accession>
<keyword evidence="1" id="KW-0472">Membrane</keyword>
<feature type="transmembrane region" description="Helical" evidence="1">
    <location>
        <begin position="24"/>
        <end position="44"/>
    </location>
</feature>
<dbReference type="InterPro" id="IPR025489">
    <property type="entry name" value="DUF4381"/>
</dbReference>
<proteinExistence type="predicted"/>
<name>A0A0L8AAY7_9GAMM</name>
<dbReference type="AlphaFoldDB" id="A0A0L8AAY7"/>
<protein>
    <submittedName>
        <fullName evidence="2">Membrane protein</fullName>
    </submittedName>
</protein>
<keyword evidence="1" id="KW-0812">Transmembrane</keyword>
<keyword evidence="1" id="KW-1133">Transmembrane helix</keyword>
<sequence length="149" mass="16995">MSANLPLRDVQLPPAPSWWPPAPGYLMIGGVVLLLLVAMAFLWWQRRRRRQRWLQLFDQELATTADAAAELAAIAGLLRRAARQAQPGSESLRDDAWWQRVDPEGTLPAARRSLLAEGAYRPRVDANDVAALRSWARERYLAMLLERRR</sequence>
<reference evidence="2 3" key="1">
    <citation type="journal article" date="2012" name="J. Bacteriol.">
        <title>Genome sequence of a novel nicotine-degrading strain, Pseudomonas geniculata N1.</title>
        <authorList>
            <person name="Tang H."/>
            <person name="Yu H."/>
            <person name="Tai C."/>
            <person name="Huang K."/>
            <person name="Liu Y."/>
            <person name="Wang L."/>
            <person name="Yao Y."/>
            <person name="Wu G."/>
            <person name="Xu P."/>
        </authorList>
    </citation>
    <scope>NUCLEOTIDE SEQUENCE [LARGE SCALE GENOMIC DNA]</scope>
    <source>
        <strain evidence="2 3">N1</strain>
    </source>
</reference>
<organism evidence="2 3">
    <name type="scientific">Stenotrophomonas geniculata N1</name>
    <dbReference type="NCBI Taxonomy" id="1167641"/>
    <lineage>
        <taxon>Bacteria</taxon>
        <taxon>Pseudomonadati</taxon>
        <taxon>Pseudomonadota</taxon>
        <taxon>Gammaproteobacteria</taxon>
        <taxon>Lysobacterales</taxon>
        <taxon>Lysobacteraceae</taxon>
        <taxon>Stenotrophomonas</taxon>
    </lineage>
</organism>
<gene>
    <name evidence="2" type="ORF">W7K_10400</name>
</gene>
<dbReference type="RefSeq" id="WP_010484068.1">
    <property type="nucleotide sequence ID" value="NZ_AJLO02000022.1"/>
</dbReference>
<comment type="caution">
    <text evidence="2">The sequence shown here is derived from an EMBL/GenBank/DDBJ whole genome shotgun (WGS) entry which is preliminary data.</text>
</comment>
<evidence type="ECO:0000256" key="1">
    <source>
        <dbReference type="SAM" id="Phobius"/>
    </source>
</evidence>
<evidence type="ECO:0000313" key="3">
    <source>
        <dbReference type="Proteomes" id="UP000036890"/>
    </source>
</evidence>
<dbReference type="Pfam" id="PF14316">
    <property type="entry name" value="DUF4381"/>
    <property type="match status" value="1"/>
</dbReference>
<dbReference type="Proteomes" id="UP000036890">
    <property type="component" value="Unassembled WGS sequence"/>
</dbReference>
<dbReference type="OrthoDB" id="6054349at2"/>
<dbReference type="EMBL" id="AJLO02000022">
    <property type="protein sequence ID" value="KOE99314.1"/>
    <property type="molecule type" value="Genomic_DNA"/>
</dbReference>